<dbReference type="AlphaFoldDB" id="A0A1H8UBL2"/>
<keyword evidence="2" id="KW-1185">Reference proteome</keyword>
<accession>A0A1H8UBL2</accession>
<reference evidence="2" key="1">
    <citation type="submission" date="2016-10" db="EMBL/GenBank/DDBJ databases">
        <authorList>
            <person name="Varghese N."/>
        </authorList>
    </citation>
    <scope>NUCLEOTIDE SEQUENCE [LARGE SCALE GENOMIC DNA]</scope>
    <source>
        <strain evidence="2">DSM 21843</strain>
    </source>
</reference>
<sequence length="426" mass="48270">MAGRAYDDDRLSQAAHLYIAAFDSANQVSGDVEPQYVEGLRRAWNVACKLKERALAEYVFEKLEPYATGEETARNAEALQSMALEKLEEFGFSHDEVQDMSELLGVEPSSDDDSSAPEAESFTYADLIGYDKTIKRMRERGIGMGDDGEFSEFMEMLHKRHGLESIPSVETILFRSKAREDANRFMVATAGELGLPVVRMFMDESPQGYPVLCIMTSREFRGKARFSRLGFQGPAVLMLENIDLWGAPVSVDSEDGEASFTQQLTRGAREAVNFIRASVEHPDVWVLASCSEEKDLEAFFYDILDPVDIVQIDTPGKRERAAIWQHACALFPSLRFLDRDELISYSKHMTRFDMYTAARHAVEQAYNESIRKRVYVPVTRENLYEKIASYQPLESKEYRALEDTLVDALRVELDKKESDFLGKGGK</sequence>
<dbReference type="STRING" id="79604.AAY81_04810"/>
<proteinExistence type="predicted"/>
<evidence type="ECO:0000313" key="2">
    <source>
        <dbReference type="Proteomes" id="UP000182975"/>
    </source>
</evidence>
<evidence type="ECO:0000313" key="1">
    <source>
        <dbReference type="EMBL" id="SEP00008.1"/>
    </source>
</evidence>
<name>A0A1H8UBL2_9ACTN</name>
<gene>
    <name evidence="1" type="ORF">SAMN02910314_01871</name>
</gene>
<dbReference type="InterPro" id="IPR027417">
    <property type="entry name" value="P-loop_NTPase"/>
</dbReference>
<protein>
    <submittedName>
        <fullName evidence="1">Uncharacterized protein</fullName>
    </submittedName>
</protein>
<dbReference type="SUPFAM" id="SSF52540">
    <property type="entry name" value="P-loop containing nucleoside triphosphate hydrolases"/>
    <property type="match status" value="1"/>
</dbReference>
<dbReference type="Proteomes" id="UP000182975">
    <property type="component" value="Unassembled WGS sequence"/>
</dbReference>
<organism evidence="1 2">
    <name type="scientific">Denitrobacterium detoxificans</name>
    <dbReference type="NCBI Taxonomy" id="79604"/>
    <lineage>
        <taxon>Bacteria</taxon>
        <taxon>Bacillati</taxon>
        <taxon>Actinomycetota</taxon>
        <taxon>Coriobacteriia</taxon>
        <taxon>Eggerthellales</taxon>
        <taxon>Eggerthellaceae</taxon>
        <taxon>Denitrobacterium</taxon>
    </lineage>
</organism>
<dbReference type="EMBL" id="FOEC01000017">
    <property type="protein sequence ID" value="SEP00008.1"/>
    <property type="molecule type" value="Genomic_DNA"/>
</dbReference>